<organism evidence="3 4">
    <name type="scientific">Pseudoalteromonas phenolica</name>
    <dbReference type="NCBI Taxonomy" id="161398"/>
    <lineage>
        <taxon>Bacteria</taxon>
        <taxon>Pseudomonadati</taxon>
        <taxon>Pseudomonadota</taxon>
        <taxon>Gammaproteobacteria</taxon>
        <taxon>Alteromonadales</taxon>
        <taxon>Pseudoalteromonadaceae</taxon>
        <taxon>Pseudoalteromonas</taxon>
    </lineage>
</organism>
<dbReference type="KEGG" id="pphe:PP2015_519"/>
<gene>
    <name evidence="3" type="ORF">PP2015_519</name>
</gene>
<proteinExistence type="predicted"/>
<dbReference type="AlphaFoldDB" id="A0A0S2JYH3"/>
<dbReference type="PATRIC" id="fig|161398.10.peg.528"/>
<accession>A0A0S2JYH3</accession>
<dbReference type="OrthoDB" id="9793251at2"/>
<evidence type="ECO:0000313" key="4">
    <source>
        <dbReference type="Proteomes" id="UP000061457"/>
    </source>
</evidence>
<reference evidence="3 4" key="1">
    <citation type="submission" date="2015-11" db="EMBL/GenBank/DDBJ databases">
        <authorList>
            <person name="Zhang Y."/>
            <person name="Guo Z."/>
        </authorList>
    </citation>
    <scope>NUCLEOTIDE SEQUENCE [LARGE SCALE GENOMIC DNA]</scope>
    <source>
        <strain evidence="3 4">KCTC 12086</strain>
    </source>
</reference>
<dbReference type="PANTHER" id="PTHR35812">
    <property type="entry name" value="LIPOPROTEIN"/>
    <property type="match status" value="1"/>
</dbReference>
<protein>
    <submittedName>
        <fullName evidence="3">Adhesin</fullName>
    </submittedName>
</protein>
<evidence type="ECO:0000259" key="2">
    <source>
        <dbReference type="Pfam" id="PF07603"/>
    </source>
</evidence>
<dbReference type="EMBL" id="CP013187">
    <property type="protein sequence ID" value="ALO41041.1"/>
    <property type="molecule type" value="Genomic_DNA"/>
</dbReference>
<sequence>MVTKNTSLLPILFMSLGVSAQVCISEATNPVGFIEPGERFEINEAEGVVLDRSTGLMWQQCEVGLNYNSNNKTCIGSTQKLTWQQSLLEANDNSHAGFTDWHVPNIKELASIIDHSCASPALPQLEIGVLLFSNELISGEEGDYWSSTTVTLEPEYAWTFQVSDGKNRYLKKTQTGRLRLVRYAK</sequence>
<evidence type="ECO:0000313" key="3">
    <source>
        <dbReference type="EMBL" id="ALO41041.1"/>
    </source>
</evidence>
<dbReference type="PANTHER" id="PTHR35812:SF1">
    <property type="entry name" value="LIPOPROTEIN"/>
    <property type="match status" value="1"/>
</dbReference>
<name>A0A0S2JYH3_9GAMM</name>
<dbReference type="STRING" id="161398.PP2015_519"/>
<dbReference type="InterPro" id="IPR011460">
    <property type="entry name" value="Lcl_C"/>
</dbReference>
<dbReference type="Pfam" id="PF07603">
    <property type="entry name" value="Lcl_C"/>
    <property type="match status" value="1"/>
</dbReference>
<evidence type="ECO:0000256" key="1">
    <source>
        <dbReference type="SAM" id="SignalP"/>
    </source>
</evidence>
<dbReference type="RefSeq" id="WP_058028805.1">
    <property type="nucleotide sequence ID" value="NZ_CP013187.1"/>
</dbReference>
<feature type="domain" description="Lcl C-terminal" evidence="2">
    <location>
        <begin position="47"/>
        <end position="182"/>
    </location>
</feature>
<keyword evidence="4" id="KW-1185">Reference proteome</keyword>
<dbReference type="Proteomes" id="UP000061457">
    <property type="component" value="Chromosome I"/>
</dbReference>
<feature type="signal peptide" evidence="1">
    <location>
        <begin position="1"/>
        <end position="20"/>
    </location>
</feature>
<feature type="chain" id="PRO_5006600877" evidence="1">
    <location>
        <begin position="21"/>
        <end position="185"/>
    </location>
</feature>
<keyword evidence="1" id="KW-0732">Signal</keyword>